<gene>
    <name evidence="1" type="ORF">ACFQZI_04770</name>
</gene>
<sequence>MKYEILNKLGEMHKLYTDLQFERNLALKNHRLVIEVMPLSCQNGGSFNEAKKNGFLKNEERFLVTVVSHRFKV</sequence>
<dbReference type="RefSeq" id="WP_377139102.1">
    <property type="nucleotide sequence ID" value="NZ_JBHTIA010000003.1"/>
</dbReference>
<keyword evidence="2" id="KW-1185">Reference proteome</keyword>
<comment type="caution">
    <text evidence="1">The sequence shown here is derived from an EMBL/GenBank/DDBJ whole genome shotgun (WGS) entry which is preliminary data.</text>
</comment>
<dbReference type="Proteomes" id="UP001597073">
    <property type="component" value="Unassembled WGS sequence"/>
</dbReference>
<accession>A0ABW2ZD99</accession>
<proteinExistence type="predicted"/>
<dbReference type="EMBL" id="JBHTIA010000003">
    <property type="protein sequence ID" value="MFD0764151.1"/>
    <property type="molecule type" value="Genomic_DNA"/>
</dbReference>
<reference evidence="2" key="1">
    <citation type="journal article" date="2019" name="Int. J. Syst. Evol. Microbiol.">
        <title>The Global Catalogue of Microorganisms (GCM) 10K type strain sequencing project: providing services to taxonomists for standard genome sequencing and annotation.</title>
        <authorList>
            <consortium name="The Broad Institute Genomics Platform"/>
            <consortium name="The Broad Institute Genome Sequencing Center for Infectious Disease"/>
            <person name="Wu L."/>
            <person name="Ma J."/>
        </authorList>
    </citation>
    <scope>NUCLEOTIDE SEQUENCE [LARGE SCALE GENOMIC DNA]</scope>
    <source>
        <strain evidence="2">CCUG 60742</strain>
    </source>
</reference>
<name>A0ABW2ZD99_9SPHI</name>
<protein>
    <submittedName>
        <fullName evidence="1">Uncharacterized protein</fullName>
    </submittedName>
</protein>
<organism evidence="1 2">
    <name type="scientific">Mucilaginibacter lutimaris</name>
    <dbReference type="NCBI Taxonomy" id="931629"/>
    <lineage>
        <taxon>Bacteria</taxon>
        <taxon>Pseudomonadati</taxon>
        <taxon>Bacteroidota</taxon>
        <taxon>Sphingobacteriia</taxon>
        <taxon>Sphingobacteriales</taxon>
        <taxon>Sphingobacteriaceae</taxon>
        <taxon>Mucilaginibacter</taxon>
    </lineage>
</organism>
<evidence type="ECO:0000313" key="2">
    <source>
        <dbReference type="Proteomes" id="UP001597073"/>
    </source>
</evidence>
<evidence type="ECO:0000313" key="1">
    <source>
        <dbReference type="EMBL" id="MFD0764151.1"/>
    </source>
</evidence>